<evidence type="ECO:0000313" key="9">
    <source>
        <dbReference type="Proteomes" id="UP000620596"/>
    </source>
</evidence>
<keyword evidence="5" id="KW-0560">Oxidoreductase</keyword>
<organism evidence="8 9">
    <name type="scientific">Polaromonas eurypsychrophila</name>
    <dbReference type="NCBI Taxonomy" id="1614635"/>
    <lineage>
        <taxon>Bacteria</taxon>
        <taxon>Pseudomonadati</taxon>
        <taxon>Pseudomonadota</taxon>
        <taxon>Betaproteobacteria</taxon>
        <taxon>Burkholderiales</taxon>
        <taxon>Comamonadaceae</taxon>
        <taxon>Polaromonas</taxon>
    </lineage>
</organism>
<evidence type="ECO:0000259" key="7">
    <source>
        <dbReference type="PROSITE" id="PS51471"/>
    </source>
</evidence>
<dbReference type="SMART" id="SM00702">
    <property type="entry name" value="P4Hc"/>
    <property type="match status" value="1"/>
</dbReference>
<dbReference type="InterPro" id="IPR045054">
    <property type="entry name" value="P4HA-like"/>
</dbReference>
<dbReference type="Proteomes" id="UP000620596">
    <property type="component" value="Unassembled WGS sequence"/>
</dbReference>
<comment type="caution">
    <text evidence="8">The sequence shown here is derived from an EMBL/GenBank/DDBJ whole genome shotgun (WGS) entry which is preliminary data.</text>
</comment>
<evidence type="ECO:0000256" key="4">
    <source>
        <dbReference type="ARBA" id="ARBA00022964"/>
    </source>
</evidence>
<accession>A0A916WBE2</accession>
<dbReference type="InterPro" id="IPR044862">
    <property type="entry name" value="Pro_4_hyd_alph_FE2OG_OXY"/>
</dbReference>
<sequence length="277" mass="30227">MPTPATTAQHQTITRELRQWIASQTADGHERDAVLQAMLTAGWSHQVASEALTETPSAPVPVPWPAAACSSLRLDAGDRQVAISTVMRTPDVLVLEDLLNDEECLALIAAAKPRLQRSLTVALETGGEEVHSDRTSDGMFFTRGENAVVAVIEARIAKLLGWPVENGEGLQVLRYGPGTEYKPHYDYFDPAEPGTASILARGGQRLATLIMYLQEPDQGGATVFPDLRLQVVPRRGSAVFFSYSQAHPCSQTLHGGMPVLAGEKWIATKWLREREFS</sequence>
<reference evidence="8" key="1">
    <citation type="journal article" date="2014" name="Int. J. Syst. Evol. Microbiol.">
        <title>Complete genome sequence of Corynebacterium casei LMG S-19264T (=DSM 44701T), isolated from a smear-ripened cheese.</title>
        <authorList>
            <consortium name="US DOE Joint Genome Institute (JGI-PGF)"/>
            <person name="Walter F."/>
            <person name="Albersmeier A."/>
            <person name="Kalinowski J."/>
            <person name="Ruckert C."/>
        </authorList>
    </citation>
    <scope>NUCLEOTIDE SEQUENCE</scope>
    <source>
        <strain evidence="8">CGMCC 1.15322</strain>
    </source>
</reference>
<reference evidence="8" key="2">
    <citation type="submission" date="2020-09" db="EMBL/GenBank/DDBJ databases">
        <authorList>
            <person name="Sun Q."/>
            <person name="Zhou Y."/>
        </authorList>
    </citation>
    <scope>NUCLEOTIDE SEQUENCE</scope>
    <source>
        <strain evidence="8">CGMCC 1.15322</strain>
    </source>
</reference>
<dbReference type="AlphaFoldDB" id="A0A916WBE2"/>
<keyword evidence="4" id="KW-0223">Dioxygenase</keyword>
<dbReference type="InterPro" id="IPR006620">
    <property type="entry name" value="Pro_4_hyd_alph"/>
</dbReference>
<dbReference type="GO" id="GO:0031418">
    <property type="term" value="F:L-ascorbic acid binding"/>
    <property type="evidence" value="ECO:0007669"/>
    <property type="project" value="UniProtKB-KW"/>
</dbReference>
<gene>
    <name evidence="8" type="ORF">GCM10011496_02250</name>
</gene>
<dbReference type="PROSITE" id="PS51471">
    <property type="entry name" value="FE2OG_OXY"/>
    <property type="match status" value="1"/>
</dbReference>
<proteinExistence type="predicted"/>
<evidence type="ECO:0000313" key="8">
    <source>
        <dbReference type="EMBL" id="GGA85233.1"/>
    </source>
</evidence>
<dbReference type="Pfam" id="PF13640">
    <property type="entry name" value="2OG-FeII_Oxy_3"/>
    <property type="match status" value="1"/>
</dbReference>
<dbReference type="GO" id="GO:0005506">
    <property type="term" value="F:iron ion binding"/>
    <property type="evidence" value="ECO:0007669"/>
    <property type="project" value="InterPro"/>
</dbReference>
<dbReference type="Gene3D" id="2.60.120.620">
    <property type="entry name" value="q2cbj1_9rhob like domain"/>
    <property type="match status" value="1"/>
</dbReference>
<dbReference type="PANTHER" id="PTHR10869">
    <property type="entry name" value="PROLYL 4-HYDROXYLASE ALPHA SUBUNIT"/>
    <property type="match status" value="1"/>
</dbReference>
<dbReference type="GO" id="GO:0004656">
    <property type="term" value="F:procollagen-proline 4-dioxygenase activity"/>
    <property type="evidence" value="ECO:0007669"/>
    <property type="project" value="TreeGrafter"/>
</dbReference>
<keyword evidence="9" id="KW-1185">Reference proteome</keyword>
<dbReference type="RefSeq" id="WP_188705737.1">
    <property type="nucleotide sequence ID" value="NZ_BMIG01000001.1"/>
</dbReference>
<evidence type="ECO:0000256" key="5">
    <source>
        <dbReference type="ARBA" id="ARBA00023002"/>
    </source>
</evidence>
<keyword evidence="3" id="KW-0847">Vitamin C</keyword>
<dbReference type="InterPro" id="IPR005123">
    <property type="entry name" value="Oxoglu/Fe-dep_dioxygenase_dom"/>
</dbReference>
<feature type="domain" description="Fe2OG dioxygenase" evidence="7">
    <location>
        <begin position="166"/>
        <end position="273"/>
    </location>
</feature>
<evidence type="ECO:0000256" key="2">
    <source>
        <dbReference type="ARBA" id="ARBA00022723"/>
    </source>
</evidence>
<keyword evidence="2" id="KW-0479">Metal-binding</keyword>
<protein>
    <recommendedName>
        <fullName evidence="7">Fe2OG dioxygenase domain-containing protein</fullName>
    </recommendedName>
</protein>
<name>A0A916WBE2_9BURK</name>
<keyword evidence="6" id="KW-0408">Iron</keyword>
<dbReference type="PANTHER" id="PTHR10869:SF246">
    <property type="entry name" value="TRANSMEMBRANE PROLYL 4-HYDROXYLASE"/>
    <property type="match status" value="1"/>
</dbReference>
<evidence type="ECO:0000256" key="6">
    <source>
        <dbReference type="ARBA" id="ARBA00023004"/>
    </source>
</evidence>
<evidence type="ECO:0000256" key="1">
    <source>
        <dbReference type="ARBA" id="ARBA00001961"/>
    </source>
</evidence>
<dbReference type="EMBL" id="BMIG01000001">
    <property type="protein sequence ID" value="GGA85233.1"/>
    <property type="molecule type" value="Genomic_DNA"/>
</dbReference>
<evidence type="ECO:0000256" key="3">
    <source>
        <dbReference type="ARBA" id="ARBA00022896"/>
    </source>
</evidence>
<comment type="cofactor">
    <cofactor evidence="1">
        <name>L-ascorbate</name>
        <dbReference type="ChEBI" id="CHEBI:38290"/>
    </cofactor>
</comment>